<protein>
    <submittedName>
        <fullName evidence="2">Uncharacterized protein</fullName>
    </submittedName>
</protein>
<accession>A0A8H5FW93</accession>
<sequence>MTSPPSVFSRKRTARAILPSPYTISYLMASSIINYPKALGWSSVAASAIFAALYSPLVAYFVFQIVRARRLVVFTMTVFCLSGLLTFLLQHFGANFADVLVRMAAFIMRAIALGVESAGENLGLFIAIEVLFQAGFFGLLYSTYTLVLDRIELYEAYSLSIPIFGRTLGLLKNRRLFRFALMVPVALGIAAVDIASTDPTNTTASALRKTSAILFLILTAFQVVLSLVLISAERQGKDILPYNSSSFGARHVSFIIGLIAVLLLIREIFSVATIPDFARANNEHYWYPLVALPELLCAALYTVPGVIPPKIRQTATELDSV</sequence>
<keyword evidence="3" id="KW-1185">Reference proteome</keyword>
<feature type="transmembrane region" description="Helical" evidence="1">
    <location>
        <begin position="252"/>
        <end position="273"/>
    </location>
</feature>
<reference evidence="2 3" key="1">
    <citation type="journal article" date="2020" name="ISME J.">
        <title>Uncovering the hidden diversity of litter-decomposition mechanisms in mushroom-forming fungi.</title>
        <authorList>
            <person name="Floudas D."/>
            <person name="Bentzer J."/>
            <person name="Ahren D."/>
            <person name="Johansson T."/>
            <person name="Persson P."/>
            <person name="Tunlid A."/>
        </authorList>
    </citation>
    <scope>NUCLEOTIDE SEQUENCE [LARGE SCALE GENOMIC DNA]</scope>
    <source>
        <strain evidence="2 3">CBS 406.79</strain>
    </source>
</reference>
<comment type="caution">
    <text evidence="2">The sequence shown here is derived from an EMBL/GenBank/DDBJ whole genome shotgun (WGS) entry which is preliminary data.</text>
</comment>
<feature type="transmembrane region" description="Helical" evidence="1">
    <location>
        <begin position="212"/>
        <end position="232"/>
    </location>
</feature>
<feature type="transmembrane region" description="Helical" evidence="1">
    <location>
        <begin position="70"/>
        <end position="93"/>
    </location>
</feature>
<feature type="transmembrane region" description="Helical" evidence="1">
    <location>
        <begin position="122"/>
        <end position="141"/>
    </location>
</feature>
<dbReference type="OrthoDB" id="5389493at2759"/>
<dbReference type="EMBL" id="JAACJN010000284">
    <property type="protein sequence ID" value="KAF5351476.1"/>
    <property type="molecule type" value="Genomic_DNA"/>
</dbReference>
<organism evidence="2 3">
    <name type="scientific">Collybiopsis confluens</name>
    <dbReference type="NCBI Taxonomy" id="2823264"/>
    <lineage>
        <taxon>Eukaryota</taxon>
        <taxon>Fungi</taxon>
        <taxon>Dikarya</taxon>
        <taxon>Basidiomycota</taxon>
        <taxon>Agaricomycotina</taxon>
        <taxon>Agaricomycetes</taxon>
        <taxon>Agaricomycetidae</taxon>
        <taxon>Agaricales</taxon>
        <taxon>Marasmiineae</taxon>
        <taxon>Omphalotaceae</taxon>
        <taxon>Collybiopsis</taxon>
    </lineage>
</organism>
<evidence type="ECO:0000256" key="1">
    <source>
        <dbReference type="SAM" id="Phobius"/>
    </source>
</evidence>
<evidence type="ECO:0000313" key="2">
    <source>
        <dbReference type="EMBL" id="KAF5351476.1"/>
    </source>
</evidence>
<feature type="transmembrane region" description="Helical" evidence="1">
    <location>
        <begin position="41"/>
        <end position="63"/>
    </location>
</feature>
<feature type="transmembrane region" description="Helical" evidence="1">
    <location>
        <begin position="285"/>
        <end position="303"/>
    </location>
</feature>
<dbReference type="AlphaFoldDB" id="A0A8H5FW93"/>
<keyword evidence="1" id="KW-0472">Membrane</keyword>
<evidence type="ECO:0000313" key="3">
    <source>
        <dbReference type="Proteomes" id="UP000518752"/>
    </source>
</evidence>
<name>A0A8H5FW93_9AGAR</name>
<dbReference type="Proteomes" id="UP000518752">
    <property type="component" value="Unassembled WGS sequence"/>
</dbReference>
<feature type="transmembrane region" description="Helical" evidence="1">
    <location>
        <begin position="176"/>
        <end position="192"/>
    </location>
</feature>
<gene>
    <name evidence="2" type="ORF">D9757_012877</name>
</gene>
<keyword evidence="1" id="KW-1133">Transmembrane helix</keyword>
<proteinExistence type="predicted"/>
<keyword evidence="1" id="KW-0812">Transmembrane</keyword>